<keyword evidence="1" id="KW-0472">Membrane</keyword>
<evidence type="ECO:0000256" key="1">
    <source>
        <dbReference type="SAM" id="Phobius"/>
    </source>
</evidence>
<accession>A0AAU9JGH0</accession>
<feature type="transmembrane region" description="Helical" evidence="1">
    <location>
        <begin position="73"/>
        <end position="89"/>
    </location>
</feature>
<gene>
    <name evidence="2" type="ORF">BSTOLATCC_MIC36506</name>
</gene>
<evidence type="ECO:0000313" key="3">
    <source>
        <dbReference type="Proteomes" id="UP001162131"/>
    </source>
</evidence>
<keyword evidence="1" id="KW-0812">Transmembrane</keyword>
<feature type="transmembrane region" description="Helical" evidence="1">
    <location>
        <begin position="6"/>
        <end position="27"/>
    </location>
</feature>
<dbReference type="EMBL" id="CAJZBQ010000036">
    <property type="protein sequence ID" value="CAG9324726.1"/>
    <property type="molecule type" value="Genomic_DNA"/>
</dbReference>
<reference evidence="2" key="1">
    <citation type="submission" date="2021-09" db="EMBL/GenBank/DDBJ databases">
        <authorList>
            <consortium name="AG Swart"/>
            <person name="Singh M."/>
            <person name="Singh A."/>
            <person name="Seah K."/>
            <person name="Emmerich C."/>
        </authorList>
    </citation>
    <scope>NUCLEOTIDE SEQUENCE</scope>
    <source>
        <strain evidence="2">ATCC30299</strain>
    </source>
</reference>
<dbReference type="Proteomes" id="UP001162131">
    <property type="component" value="Unassembled WGS sequence"/>
</dbReference>
<keyword evidence="1" id="KW-1133">Transmembrane helix</keyword>
<evidence type="ECO:0000313" key="2">
    <source>
        <dbReference type="EMBL" id="CAG9324726.1"/>
    </source>
</evidence>
<comment type="caution">
    <text evidence="2">The sequence shown here is derived from an EMBL/GenBank/DDBJ whole genome shotgun (WGS) entry which is preliminary data.</text>
</comment>
<organism evidence="2 3">
    <name type="scientific">Blepharisma stoltei</name>
    <dbReference type="NCBI Taxonomy" id="1481888"/>
    <lineage>
        <taxon>Eukaryota</taxon>
        <taxon>Sar</taxon>
        <taxon>Alveolata</taxon>
        <taxon>Ciliophora</taxon>
        <taxon>Postciliodesmatophora</taxon>
        <taxon>Heterotrichea</taxon>
        <taxon>Heterotrichida</taxon>
        <taxon>Blepharismidae</taxon>
        <taxon>Blepharisma</taxon>
    </lineage>
</organism>
<dbReference type="AlphaFoldDB" id="A0AAU9JGH0"/>
<feature type="transmembrane region" description="Helical" evidence="1">
    <location>
        <begin position="47"/>
        <end position="67"/>
    </location>
</feature>
<name>A0AAU9JGH0_9CILI</name>
<sequence>MVVISYASDLASGLGFVLFISQLAIYLLMRFRMTIGKTIIKLIPNQVLYVCYGMIGILLLNSLYLSYQTNTGYYQALLFFVLVVMLGYNHDYCVIWDELDLTAQKLENLKIHAEVQADEYVKAVNQEIPLDKMMASQAKKASEEIITSTEDNEIPIKDKDL</sequence>
<protein>
    <submittedName>
        <fullName evidence="2">Uncharacterized protein</fullName>
    </submittedName>
</protein>
<proteinExistence type="predicted"/>
<keyword evidence="3" id="KW-1185">Reference proteome</keyword>